<evidence type="ECO:0000313" key="2">
    <source>
        <dbReference type="EMBL" id="KAK3610042.1"/>
    </source>
</evidence>
<evidence type="ECO:0000256" key="1">
    <source>
        <dbReference type="SAM" id="MobiDB-lite"/>
    </source>
</evidence>
<dbReference type="AlphaFoldDB" id="A0AAE0TGM4"/>
<evidence type="ECO:0000313" key="3">
    <source>
        <dbReference type="Proteomes" id="UP001195483"/>
    </source>
</evidence>
<comment type="caution">
    <text evidence="2">The sequence shown here is derived from an EMBL/GenBank/DDBJ whole genome shotgun (WGS) entry which is preliminary data.</text>
</comment>
<keyword evidence="3" id="KW-1185">Reference proteome</keyword>
<dbReference type="Proteomes" id="UP001195483">
    <property type="component" value="Unassembled WGS sequence"/>
</dbReference>
<dbReference type="EMBL" id="JAEAOA010001913">
    <property type="protein sequence ID" value="KAK3610042.1"/>
    <property type="molecule type" value="Genomic_DNA"/>
</dbReference>
<reference evidence="2" key="3">
    <citation type="submission" date="2023-05" db="EMBL/GenBank/DDBJ databases">
        <authorList>
            <person name="Smith C.H."/>
        </authorList>
    </citation>
    <scope>NUCLEOTIDE SEQUENCE</scope>
    <source>
        <strain evidence="2">CHS0354</strain>
        <tissue evidence="2">Mantle</tissue>
    </source>
</reference>
<feature type="compositionally biased region" description="Polar residues" evidence="1">
    <location>
        <begin position="1"/>
        <end position="12"/>
    </location>
</feature>
<feature type="region of interest" description="Disordered" evidence="1">
    <location>
        <begin position="1"/>
        <end position="48"/>
    </location>
</feature>
<gene>
    <name evidence="2" type="ORF">CHS0354_032399</name>
</gene>
<feature type="compositionally biased region" description="Basic and acidic residues" evidence="1">
    <location>
        <begin position="23"/>
        <end position="32"/>
    </location>
</feature>
<reference evidence="2" key="2">
    <citation type="journal article" date="2021" name="Genome Biol. Evol.">
        <title>Developing a high-quality reference genome for a parasitic bivalve with doubly uniparental inheritance (Bivalvia: Unionida).</title>
        <authorList>
            <person name="Smith C.H."/>
        </authorList>
    </citation>
    <scope>NUCLEOTIDE SEQUENCE</scope>
    <source>
        <strain evidence="2">CHS0354</strain>
        <tissue evidence="2">Mantle</tissue>
    </source>
</reference>
<name>A0AAE0TGM4_9BIVA</name>
<organism evidence="2 3">
    <name type="scientific">Potamilus streckersoni</name>
    <dbReference type="NCBI Taxonomy" id="2493646"/>
    <lineage>
        <taxon>Eukaryota</taxon>
        <taxon>Metazoa</taxon>
        <taxon>Spiralia</taxon>
        <taxon>Lophotrochozoa</taxon>
        <taxon>Mollusca</taxon>
        <taxon>Bivalvia</taxon>
        <taxon>Autobranchia</taxon>
        <taxon>Heteroconchia</taxon>
        <taxon>Palaeoheterodonta</taxon>
        <taxon>Unionida</taxon>
        <taxon>Unionoidea</taxon>
        <taxon>Unionidae</taxon>
        <taxon>Ambleminae</taxon>
        <taxon>Lampsilini</taxon>
        <taxon>Potamilus</taxon>
    </lineage>
</organism>
<reference evidence="2" key="1">
    <citation type="journal article" date="2021" name="Genome Biol. Evol.">
        <title>A High-Quality Reference Genome for a Parasitic Bivalve with Doubly Uniparental Inheritance (Bivalvia: Unionida).</title>
        <authorList>
            <person name="Smith C.H."/>
        </authorList>
    </citation>
    <scope>NUCLEOTIDE SEQUENCE</scope>
    <source>
        <strain evidence="2">CHS0354</strain>
    </source>
</reference>
<accession>A0AAE0TGM4</accession>
<sequence>MPATNTSTSSAGSIEIPCLQTPMEEKDSEAQLKPENNPRLQARRRSSTSSISRLCLMQKLRNQHTTAQIIEKNLTECMQILLREHV</sequence>
<proteinExistence type="predicted"/>
<protein>
    <submittedName>
        <fullName evidence="2">Uncharacterized protein</fullName>
    </submittedName>
</protein>